<reference evidence="1" key="1">
    <citation type="submission" date="2020-05" db="EMBL/GenBank/DDBJ databases">
        <title>Large-scale comparative analyses of tick genomes elucidate their genetic diversity and vector capacities.</title>
        <authorList>
            <person name="Jia N."/>
            <person name="Wang J."/>
            <person name="Shi W."/>
            <person name="Du L."/>
            <person name="Sun Y."/>
            <person name="Zhan W."/>
            <person name="Jiang J."/>
            <person name="Wang Q."/>
            <person name="Zhang B."/>
            <person name="Ji P."/>
            <person name="Sakyi L.B."/>
            <person name="Cui X."/>
            <person name="Yuan T."/>
            <person name="Jiang B."/>
            <person name="Yang W."/>
            <person name="Lam T.T.-Y."/>
            <person name="Chang Q."/>
            <person name="Ding S."/>
            <person name="Wang X."/>
            <person name="Zhu J."/>
            <person name="Ruan X."/>
            <person name="Zhao L."/>
            <person name="Wei J."/>
            <person name="Que T."/>
            <person name="Du C."/>
            <person name="Cheng J."/>
            <person name="Dai P."/>
            <person name="Han X."/>
            <person name="Huang E."/>
            <person name="Gao Y."/>
            <person name="Liu J."/>
            <person name="Shao H."/>
            <person name="Ye R."/>
            <person name="Li L."/>
            <person name="Wei W."/>
            <person name="Wang X."/>
            <person name="Wang C."/>
            <person name="Yang T."/>
            <person name="Huo Q."/>
            <person name="Li W."/>
            <person name="Guo W."/>
            <person name="Chen H."/>
            <person name="Zhou L."/>
            <person name="Ni X."/>
            <person name="Tian J."/>
            <person name="Zhou Y."/>
            <person name="Sheng Y."/>
            <person name="Liu T."/>
            <person name="Pan Y."/>
            <person name="Xia L."/>
            <person name="Li J."/>
            <person name="Zhao F."/>
            <person name="Cao W."/>
        </authorList>
    </citation>
    <scope>NUCLEOTIDE SEQUENCE</scope>
    <source>
        <strain evidence="1">Hyas-2018</strain>
    </source>
</reference>
<sequence>MQRRCRPPCGRRPATVPRNDAEENFKTKASPLLIQVRRIIRPAMLHRDLDSSSSSSNRLSSPRDRSTSFPPLGADTVRTTAVTTGPDLSPGARDPAQLIADSPDPAPTIGDRDSVQPDEPLRDPVRLAKAQEQYQRCSTEAELADFNVQLASQGTPSASRQPPATTSTADAKHLQFGNGTVGATARRGATCSNIPSIFKTKRDLERIPRI</sequence>
<organism evidence="1 2">
    <name type="scientific">Hyalomma asiaticum</name>
    <name type="common">Tick</name>
    <dbReference type="NCBI Taxonomy" id="266040"/>
    <lineage>
        <taxon>Eukaryota</taxon>
        <taxon>Metazoa</taxon>
        <taxon>Ecdysozoa</taxon>
        <taxon>Arthropoda</taxon>
        <taxon>Chelicerata</taxon>
        <taxon>Arachnida</taxon>
        <taxon>Acari</taxon>
        <taxon>Parasitiformes</taxon>
        <taxon>Ixodida</taxon>
        <taxon>Ixodoidea</taxon>
        <taxon>Ixodidae</taxon>
        <taxon>Hyalomminae</taxon>
        <taxon>Hyalomma</taxon>
    </lineage>
</organism>
<evidence type="ECO:0000313" key="2">
    <source>
        <dbReference type="Proteomes" id="UP000821845"/>
    </source>
</evidence>
<gene>
    <name evidence="1" type="ORF">HPB50_014572</name>
</gene>
<evidence type="ECO:0000313" key="1">
    <source>
        <dbReference type="EMBL" id="KAH6936180.1"/>
    </source>
</evidence>
<keyword evidence="2" id="KW-1185">Reference proteome</keyword>
<protein>
    <submittedName>
        <fullName evidence="1">Uncharacterized protein</fullName>
    </submittedName>
</protein>
<accession>A0ACB7SNH7</accession>
<comment type="caution">
    <text evidence="1">The sequence shown here is derived from an EMBL/GenBank/DDBJ whole genome shotgun (WGS) entry which is preliminary data.</text>
</comment>
<dbReference type="EMBL" id="CM023483">
    <property type="protein sequence ID" value="KAH6936180.1"/>
    <property type="molecule type" value="Genomic_DNA"/>
</dbReference>
<proteinExistence type="predicted"/>
<dbReference type="Proteomes" id="UP000821845">
    <property type="component" value="Chromosome 3"/>
</dbReference>
<name>A0ACB7SNH7_HYAAI</name>